<proteinExistence type="predicted"/>
<dbReference type="InterPro" id="IPR046161">
    <property type="entry name" value="DUF6163"/>
</dbReference>
<accession>A0ABX0VA11</accession>
<dbReference type="EMBL" id="JAASQI010000012">
    <property type="protein sequence ID" value="NIJ60021.1"/>
    <property type="molecule type" value="Genomic_DNA"/>
</dbReference>
<feature type="transmembrane region" description="Helical" evidence="2">
    <location>
        <begin position="147"/>
        <end position="166"/>
    </location>
</feature>
<feature type="region of interest" description="Disordered" evidence="1">
    <location>
        <begin position="1"/>
        <end position="44"/>
    </location>
</feature>
<evidence type="ECO:0000313" key="4">
    <source>
        <dbReference type="Proteomes" id="UP001429580"/>
    </source>
</evidence>
<feature type="transmembrane region" description="Helical" evidence="2">
    <location>
        <begin position="56"/>
        <end position="78"/>
    </location>
</feature>
<gene>
    <name evidence="3" type="ORF">FHS82_003884</name>
</gene>
<protein>
    <submittedName>
        <fullName evidence="3">Uncharacterized membrane protein (DUF2068 family)</fullName>
    </submittedName>
</protein>
<dbReference type="RefSeq" id="WP_166955982.1">
    <property type="nucleotide sequence ID" value="NZ_JAASQI010000012.1"/>
</dbReference>
<feature type="transmembrane region" description="Helical" evidence="2">
    <location>
        <begin position="98"/>
        <end position="115"/>
    </location>
</feature>
<evidence type="ECO:0000313" key="3">
    <source>
        <dbReference type="EMBL" id="NIJ60021.1"/>
    </source>
</evidence>
<evidence type="ECO:0000256" key="1">
    <source>
        <dbReference type="SAM" id="MobiDB-lite"/>
    </source>
</evidence>
<sequence>MTSEPAAGQVLERNTPGDSQDRELPARYPSARDLPAGGSKRQRDEERQPFRWDLALVWFMRVAAILWIAKGLAYWVVLLGFLPQTPVFETQTLQWQSAIVYFAVIDLVAAVGLWLTSTWGGVIWLLAALSYLLIGFFVPHAVVSGPVAPGILGFLVVTYFVLSWRASRIAP</sequence>
<evidence type="ECO:0000256" key="2">
    <source>
        <dbReference type="SAM" id="Phobius"/>
    </source>
</evidence>
<dbReference type="Proteomes" id="UP001429580">
    <property type="component" value="Unassembled WGS sequence"/>
</dbReference>
<dbReference type="Pfam" id="PF19660">
    <property type="entry name" value="DUF6163"/>
    <property type="match status" value="1"/>
</dbReference>
<name>A0ABX0VA11_9HYPH</name>
<organism evidence="3 4">
    <name type="scientific">Pseudochelatococcus lubricantis</name>
    <dbReference type="NCBI Taxonomy" id="1538102"/>
    <lineage>
        <taxon>Bacteria</taxon>
        <taxon>Pseudomonadati</taxon>
        <taxon>Pseudomonadota</taxon>
        <taxon>Alphaproteobacteria</taxon>
        <taxon>Hyphomicrobiales</taxon>
        <taxon>Chelatococcaceae</taxon>
        <taxon>Pseudochelatococcus</taxon>
    </lineage>
</organism>
<keyword evidence="2" id="KW-0472">Membrane</keyword>
<keyword evidence="2" id="KW-0812">Transmembrane</keyword>
<reference evidence="3 4" key="1">
    <citation type="submission" date="2020-03" db="EMBL/GenBank/DDBJ databases">
        <title>Genomic Encyclopedia of Type Strains, Phase IV (KMG-IV): sequencing the most valuable type-strain genomes for metagenomic binning, comparative biology and taxonomic classification.</title>
        <authorList>
            <person name="Goeker M."/>
        </authorList>
    </citation>
    <scope>NUCLEOTIDE SEQUENCE [LARGE SCALE GENOMIC DNA]</scope>
    <source>
        <strain evidence="3 4">DSM 103870</strain>
    </source>
</reference>
<feature type="transmembrane region" description="Helical" evidence="2">
    <location>
        <begin position="122"/>
        <end position="141"/>
    </location>
</feature>
<keyword evidence="4" id="KW-1185">Reference proteome</keyword>
<comment type="caution">
    <text evidence="3">The sequence shown here is derived from an EMBL/GenBank/DDBJ whole genome shotgun (WGS) entry which is preliminary data.</text>
</comment>
<keyword evidence="2" id="KW-1133">Transmembrane helix</keyword>